<proteinExistence type="predicted"/>
<reference evidence="3 4" key="1">
    <citation type="submission" date="2023-11" db="EMBL/GenBank/DDBJ databases">
        <title>Dfirmibasis_genome.</title>
        <authorList>
            <person name="Edelbroek B."/>
            <person name="Kjellin J."/>
            <person name="Jerlstrom-Hultqvist J."/>
            <person name="Soderbom F."/>
        </authorList>
    </citation>
    <scope>NUCLEOTIDE SEQUENCE [LARGE SCALE GENOMIC DNA]</scope>
    <source>
        <strain evidence="3 4">TNS-C-14</strain>
    </source>
</reference>
<dbReference type="Proteomes" id="UP001344447">
    <property type="component" value="Unassembled WGS sequence"/>
</dbReference>
<dbReference type="EMBL" id="JAVFKY010000002">
    <property type="protein sequence ID" value="KAK5580272.1"/>
    <property type="molecule type" value="Genomic_DNA"/>
</dbReference>
<dbReference type="Pfam" id="PF24141">
    <property type="entry name" value="LRR_ComC"/>
    <property type="match status" value="1"/>
</dbReference>
<keyword evidence="4" id="KW-1185">Reference proteome</keyword>
<evidence type="ECO:0000313" key="4">
    <source>
        <dbReference type="Proteomes" id="UP001344447"/>
    </source>
</evidence>
<feature type="signal peptide" evidence="1">
    <location>
        <begin position="1"/>
        <end position="23"/>
    </location>
</feature>
<name>A0AAN7U220_9MYCE</name>
<protein>
    <recommendedName>
        <fullName evidence="2">EGF-like domain-containing protein</fullName>
    </recommendedName>
</protein>
<gene>
    <name evidence="3" type="ORF">RB653_000287</name>
</gene>
<evidence type="ECO:0000256" key="1">
    <source>
        <dbReference type="SAM" id="SignalP"/>
    </source>
</evidence>
<organism evidence="3 4">
    <name type="scientific">Dictyostelium firmibasis</name>
    <dbReference type="NCBI Taxonomy" id="79012"/>
    <lineage>
        <taxon>Eukaryota</taxon>
        <taxon>Amoebozoa</taxon>
        <taxon>Evosea</taxon>
        <taxon>Eumycetozoa</taxon>
        <taxon>Dictyostelia</taxon>
        <taxon>Dictyosteliales</taxon>
        <taxon>Dictyosteliaceae</taxon>
        <taxon>Dictyostelium</taxon>
    </lineage>
</organism>
<dbReference type="InterPro" id="IPR053331">
    <property type="entry name" value="EGF-like_comC"/>
</dbReference>
<keyword evidence="1" id="KW-0732">Signal</keyword>
<dbReference type="InterPro" id="IPR057013">
    <property type="entry name" value="LRR_ComC"/>
</dbReference>
<evidence type="ECO:0000313" key="3">
    <source>
        <dbReference type="EMBL" id="KAK5580272.1"/>
    </source>
</evidence>
<dbReference type="PANTHER" id="PTHR24032">
    <property type="entry name" value="EGF-LIKE DOMAIN-CONTAINING PROTEIN-RELATED-RELATED"/>
    <property type="match status" value="1"/>
</dbReference>
<dbReference type="AlphaFoldDB" id="A0AAN7U220"/>
<sequence>MYSFKPYYVVLWVILLFVRDVISLSPLEYQCTLNFFNRTLNVSQNFKIDPNTLLYDFCDGSLKPTDALVICDGQSVNLIRTTQTTNKLITPSDIQCFSSINTLNIDTFKVSKNFLLGPFSQSLSTVSLHNGNSSIFDIDIGIGKSIPIPNLNIKLYLSGPLNIYFSSLLMVNNLYLITQTLQPKYKINYINDLVGISKSFENIFTYTHFIPSMNNILVNLLQLTLLPGTNLSSFSSFSTYGNVTSFSLSPSNSAVYPFPIALASIPTCKNKNTGFSLNYQIDTPVGFIDLSNYNETVDVTISLPNAGNLFNVNGQFPFSALPKKLNILEFQNGNFAQFNFDQFLNKNSKIIKLGDNNMGGVFPTSFPTNFLSKDVSLYVNDNQLTGQIDESWCEIDLDISNNLISGQAPSCVVCHYLQPFTNSIFGGNQFTNLNENCTTIELNLSYDNETKSLLLYGKDLGFSANSFTLDNPRNWATSLVTTNKEFQIKKNLFATGPIAKGFNITFPYLPQGPRTFEITAYNQFSPEINSVTENSGVFTIIGKYFAYNCNVINVLISDEICFVSSCNFNQIQCSLNSLTQTNSDSSYDSSNSSTIIVSVMDVSSTFVFSLNQNL</sequence>
<feature type="chain" id="PRO_5042962563" description="EGF-like domain-containing protein" evidence="1">
    <location>
        <begin position="24"/>
        <end position="614"/>
    </location>
</feature>
<evidence type="ECO:0000259" key="2">
    <source>
        <dbReference type="Pfam" id="PF24141"/>
    </source>
</evidence>
<comment type="caution">
    <text evidence="3">The sequence shown here is derived from an EMBL/GenBank/DDBJ whole genome shotgun (WGS) entry which is preliminary data.</text>
</comment>
<accession>A0AAN7U220</accession>
<feature type="domain" description="EGF-like" evidence="2">
    <location>
        <begin position="93"/>
        <end position="403"/>
    </location>
</feature>
<dbReference type="PANTHER" id="PTHR24032:SF8">
    <property type="entry name" value="EGF-LIKE DOMAIN-CONTAINING PROTEIN"/>
    <property type="match status" value="1"/>
</dbReference>